<gene>
    <name evidence="2" type="ORF">BJ684DRAFT_19506</name>
</gene>
<feature type="region of interest" description="Disordered" evidence="1">
    <location>
        <begin position="89"/>
        <end position="433"/>
    </location>
</feature>
<dbReference type="EMBL" id="KZ987894">
    <property type="protein sequence ID" value="RKP14053.1"/>
    <property type="molecule type" value="Genomic_DNA"/>
</dbReference>
<feature type="region of interest" description="Disordered" evidence="1">
    <location>
        <begin position="1"/>
        <end position="31"/>
    </location>
</feature>
<feature type="compositionally biased region" description="Polar residues" evidence="1">
    <location>
        <begin position="241"/>
        <end position="265"/>
    </location>
</feature>
<dbReference type="AlphaFoldDB" id="A0A4P9Y555"/>
<reference evidence="3" key="1">
    <citation type="journal article" date="2018" name="Nat. Microbiol.">
        <title>Leveraging single-cell genomics to expand the fungal tree of life.</title>
        <authorList>
            <person name="Ahrendt S.R."/>
            <person name="Quandt C.A."/>
            <person name="Ciobanu D."/>
            <person name="Clum A."/>
            <person name="Salamov A."/>
            <person name="Andreopoulos B."/>
            <person name="Cheng J.F."/>
            <person name="Woyke T."/>
            <person name="Pelin A."/>
            <person name="Henrissat B."/>
            <person name="Reynolds N.K."/>
            <person name="Benny G.L."/>
            <person name="Smith M.E."/>
            <person name="James T.Y."/>
            <person name="Grigoriev I.V."/>
        </authorList>
    </citation>
    <scope>NUCLEOTIDE SEQUENCE [LARGE SCALE GENOMIC DNA]</scope>
</reference>
<feature type="compositionally biased region" description="Polar residues" evidence="1">
    <location>
        <begin position="272"/>
        <end position="286"/>
    </location>
</feature>
<evidence type="ECO:0000256" key="1">
    <source>
        <dbReference type="SAM" id="MobiDB-lite"/>
    </source>
</evidence>
<feature type="compositionally biased region" description="Low complexity" evidence="1">
    <location>
        <begin position="122"/>
        <end position="139"/>
    </location>
</feature>
<name>A0A4P9Y555_9FUNG</name>
<sequence length="433" mass="43761">MALLDQEGIDLKPTSSPPSTPPGSGATPGGPMVCDLELLTSSFFLFSVQKLLSSSINMHFAHSLVLAVAILALSASSAVHAGDDGYPVGGSNDDAYEPLANNPQSDTGAVNQGYDQGANQSYDQGADQGYDQGADQGYQTSSPSYGEDANLDDTTESDVAGISDASASPCEDDVPSSSDTGVKGTSDTEPESYIPTPPIGDQSYGAGSSSSPVEDCEEGAGSTSPTPSWVDESSGYPDSESAPSWSDESLTNTQDVYPSNPNQDYSVPPSAHSPSDYPSYQDTPPQDTVGGESDGYDSCSGPDSDYDSDGQSGCGQCSPAPTVTVTVTATTTVYPSSTSSGELGTSDVVPNPTGDYGSPGEGSNPGGISGGEDNGEELSYGAPPASPGSGSPDQNYGSPVDNSNQNYGSPSNSPNPSGDQEPGYGASPLDSGY</sequence>
<feature type="compositionally biased region" description="Polar residues" evidence="1">
    <location>
        <begin position="175"/>
        <end position="187"/>
    </location>
</feature>
<protein>
    <submittedName>
        <fullName evidence="2">Uncharacterized protein</fullName>
    </submittedName>
</protein>
<feature type="compositionally biased region" description="Low complexity" evidence="1">
    <location>
        <begin position="318"/>
        <end position="340"/>
    </location>
</feature>
<evidence type="ECO:0000313" key="2">
    <source>
        <dbReference type="EMBL" id="RKP14053.1"/>
    </source>
</evidence>
<feature type="compositionally biased region" description="Low complexity" evidence="1">
    <location>
        <begin position="22"/>
        <end position="31"/>
    </location>
</feature>
<keyword evidence="3" id="KW-1185">Reference proteome</keyword>
<dbReference type="Proteomes" id="UP000267251">
    <property type="component" value="Unassembled WGS sequence"/>
</dbReference>
<accession>A0A4P9Y555</accession>
<evidence type="ECO:0000313" key="3">
    <source>
        <dbReference type="Proteomes" id="UP000267251"/>
    </source>
</evidence>
<feature type="compositionally biased region" description="Low complexity" evidence="1">
    <location>
        <begin position="381"/>
        <end position="392"/>
    </location>
</feature>
<organism evidence="2 3">
    <name type="scientific">Piptocephalis cylindrospora</name>
    <dbReference type="NCBI Taxonomy" id="1907219"/>
    <lineage>
        <taxon>Eukaryota</taxon>
        <taxon>Fungi</taxon>
        <taxon>Fungi incertae sedis</taxon>
        <taxon>Zoopagomycota</taxon>
        <taxon>Zoopagomycotina</taxon>
        <taxon>Zoopagomycetes</taxon>
        <taxon>Zoopagales</taxon>
        <taxon>Piptocephalidaceae</taxon>
        <taxon>Piptocephalis</taxon>
    </lineage>
</organism>
<proteinExistence type="predicted"/>
<feature type="compositionally biased region" description="Gly residues" evidence="1">
    <location>
        <begin position="357"/>
        <end position="372"/>
    </location>
</feature>
<feature type="compositionally biased region" description="Low complexity" evidence="1">
    <location>
        <begin position="402"/>
        <end position="417"/>
    </location>
</feature>
<feature type="compositionally biased region" description="Polar residues" evidence="1">
    <location>
        <begin position="101"/>
        <end position="121"/>
    </location>
</feature>